<dbReference type="Proteomes" id="UP000026960">
    <property type="component" value="Chromosome 5"/>
</dbReference>
<evidence type="ECO:0000313" key="2">
    <source>
        <dbReference type="EnsemblPlants" id="OBART05G02890.1"/>
    </source>
</evidence>
<feature type="compositionally biased region" description="Low complexity" evidence="1">
    <location>
        <begin position="42"/>
        <end position="54"/>
    </location>
</feature>
<feature type="region of interest" description="Disordered" evidence="1">
    <location>
        <begin position="1"/>
        <end position="54"/>
    </location>
</feature>
<protein>
    <submittedName>
        <fullName evidence="2">Uncharacterized protein</fullName>
    </submittedName>
</protein>
<dbReference type="EnsemblPlants" id="OBART05G02890.1">
    <property type="protein sequence ID" value="OBART05G02890.1"/>
    <property type="gene ID" value="OBART05G02890"/>
</dbReference>
<dbReference type="PaxDb" id="65489-OBART05G02890.1"/>
<name>A0A0D3G332_9ORYZ</name>
<dbReference type="Gramene" id="OBART05G02890.1">
    <property type="protein sequence ID" value="OBART05G02890.1"/>
    <property type="gene ID" value="OBART05G02890"/>
</dbReference>
<proteinExistence type="predicted"/>
<reference evidence="2" key="2">
    <citation type="submission" date="2015-03" db="UniProtKB">
        <authorList>
            <consortium name="EnsemblPlants"/>
        </authorList>
    </citation>
    <scope>IDENTIFICATION</scope>
</reference>
<organism evidence="2">
    <name type="scientific">Oryza barthii</name>
    <dbReference type="NCBI Taxonomy" id="65489"/>
    <lineage>
        <taxon>Eukaryota</taxon>
        <taxon>Viridiplantae</taxon>
        <taxon>Streptophyta</taxon>
        <taxon>Embryophyta</taxon>
        <taxon>Tracheophyta</taxon>
        <taxon>Spermatophyta</taxon>
        <taxon>Magnoliopsida</taxon>
        <taxon>Liliopsida</taxon>
        <taxon>Poales</taxon>
        <taxon>Poaceae</taxon>
        <taxon>BOP clade</taxon>
        <taxon>Oryzoideae</taxon>
        <taxon>Oryzeae</taxon>
        <taxon>Oryzinae</taxon>
        <taxon>Oryza</taxon>
    </lineage>
</organism>
<reference evidence="2" key="1">
    <citation type="journal article" date="2009" name="Rice">
        <title>De Novo Next Generation Sequencing of Plant Genomes.</title>
        <authorList>
            <person name="Rounsley S."/>
            <person name="Marri P.R."/>
            <person name="Yu Y."/>
            <person name="He R."/>
            <person name="Sisneros N."/>
            <person name="Goicoechea J.L."/>
            <person name="Lee S.J."/>
            <person name="Angelova A."/>
            <person name="Kudrna D."/>
            <person name="Luo M."/>
            <person name="Affourtit J."/>
            <person name="Desany B."/>
            <person name="Knight J."/>
            <person name="Niazi F."/>
            <person name="Egholm M."/>
            <person name="Wing R.A."/>
        </authorList>
    </citation>
    <scope>NUCLEOTIDE SEQUENCE [LARGE SCALE GENOMIC DNA]</scope>
    <source>
        <strain evidence="2">cv. IRGC 105608</strain>
    </source>
</reference>
<evidence type="ECO:0000256" key="1">
    <source>
        <dbReference type="SAM" id="MobiDB-lite"/>
    </source>
</evidence>
<dbReference type="AlphaFoldDB" id="A0A0D3G332"/>
<accession>A0A0D3G332</accession>
<evidence type="ECO:0000313" key="3">
    <source>
        <dbReference type="Proteomes" id="UP000026960"/>
    </source>
</evidence>
<sequence>MPAEISVLRVDRIEPAKKTKTPPPPPTAVNSVQTPRMGGGAPAPAATSTAGRSSIDAEAEGFINRVRRQWAAESSSAATRR</sequence>
<dbReference type="HOGENOM" id="CLU_189440_0_0_1"/>
<keyword evidence="3" id="KW-1185">Reference proteome</keyword>